<evidence type="ECO:0000313" key="1">
    <source>
        <dbReference type="EMBL" id="MDD7913777.1"/>
    </source>
</evidence>
<comment type="caution">
    <text evidence="1">The sequence shown here is derived from an EMBL/GenBank/DDBJ whole genome shotgun (WGS) entry which is preliminary data.</text>
</comment>
<protein>
    <submittedName>
        <fullName evidence="1">Uncharacterized protein</fullName>
    </submittedName>
</protein>
<evidence type="ECO:0000313" key="2">
    <source>
        <dbReference type="Proteomes" id="UP001151478"/>
    </source>
</evidence>
<keyword evidence="2" id="KW-1185">Reference proteome</keyword>
<dbReference type="Proteomes" id="UP001151478">
    <property type="component" value="Unassembled WGS sequence"/>
</dbReference>
<name>A0ABT5S6R4_9FLAO</name>
<accession>A0ABT5S6R4</accession>
<dbReference type="EMBL" id="JAOSLC020000003">
    <property type="protein sequence ID" value="MDD7913777.1"/>
    <property type="molecule type" value="Genomic_DNA"/>
</dbReference>
<dbReference type="RefSeq" id="WP_274270236.1">
    <property type="nucleotide sequence ID" value="NZ_JAOSLC020000003.1"/>
</dbReference>
<proteinExistence type="predicted"/>
<gene>
    <name evidence="1" type="ORF">N5A56_004805</name>
</gene>
<sequence>MNYEKEPWDIYGMTSSCKISYSNLSSYTYSETKQLNWFNCFTDHNYTISEKRKHRETDLIKFLLELFLNPSKLISKYEEQLLIYKVKNNEFFTFQNIIKNHKKINLENLKVYILEKKQNELIRYASGDKDSTFEKKHQYITLFGITIL</sequence>
<organism evidence="1 2">
    <name type="scientific">Polaribacter ponticola</name>
    <dbReference type="NCBI Taxonomy" id="2978475"/>
    <lineage>
        <taxon>Bacteria</taxon>
        <taxon>Pseudomonadati</taxon>
        <taxon>Bacteroidota</taxon>
        <taxon>Flavobacteriia</taxon>
        <taxon>Flavobacteriales</taxon>
        <taxon>Flavobacteriaceae</taxon>
    </lineage>
</organism>
<reference evidence="1" key="1">
    <citation type="submission" date="2023-02" db="EMBL/GenBank/DDBJ databases">
        <title>Polaribacter ponticola sp. nov., isolated from seawater.</title>
        <authorList>
            <person name="Baek J.H."/>
            <person name="Kim J.M."/>
            <person name="Choi D.G."/>
            <person name="Jeon C.O."/>
        </authorList>
    </citation>
    <scope>NUCLEOTIDE SEQUENCE</scope>
    <source>
        <strain evidence="1">MSW5</strain>
    </source>
</reference>